<dbReference type="AlphaFoldDB" id="A0A914YCT1"/>
<accession>A0A914YCT1</accession>
<organism evidence="1 2">
    <name type="scientific">Panagrolaimus superbus</name>
    <dbReference type="NCBI Taxonomy" id="310955"/>
    <lineage>
        <taxon>Eukaryota</taxon>
        <taxon>Metazoa</taxon>
        <taxon>Ecdysozoa</taxon>
        <taxon>Nematoda</taxon>
        <taxon>Chromadorea</taxon>
        <taxon>Rhabditida</taxon>
        <taxon>Tylenchina</taxon>
        <taxon>Panagrolaimomorpha</taxon>
        <taxon>Panagrolaimoidea</taxon>
        <taxon>Panagrolaimidae</taxon>
        <taxon>Panagrolaimus</taxon>
    </lineage>
</organism>
<keyword evidence="1" id="KW-1185">Reference proteome</keyword>
<reference evidence="2" key="1">
    <citation type="submission" date="2022-11" db="UniProtKB">
        <authorList>
            <consortium name="WormBaseParasite"/>
        </authorList>
    </citation>
    <scope>IDENTIFICATION</scope>
</reference>
<evidence type="ECO:0000313" key="1">
    <source>
        <dbReference type="Proteomes" id="UP000887577"/>
    </source>
</evidence>
<evidence type="ECO:0000313" key="2">
    <source>
        <dbReference type="WBParaSite" id="PSU_v2.g16554.t1"/>
    </source>
</evidence>
<sequence length="389" mass="44992">MTDDQSHAPYDGSLTGSHSYLGLTDEHALNFPEFTLLSNGTKIECPLLASKFCLYPGEILPIITDDGDAINVLEQVRSSQNGYCFHLAHESNEDTNRYGVLLQLTHYRTDEIYFIAKLKALQIFIFPNQLRLSHYGIEVFLFNLKVTGEAVKEGISHLILNASDPNWIYQKSQTFEVPRNMLRFLTNHNWDTIKAKIFRYYLLLGMDENFAKNKLEEDPAFVSYYLISNIPMTLKEKEDLFFESVESRIIYCLDNLVARFISITCNRHNCLLAKNGDFIFVSHAGICQLFVNPAGFYFNVVTVKSDHLALGTSENTWYPNYNWGYLLCECSKHHGWGYSSFTSKPNMFACIHFKSCIINRLPIMRISEYPSSETRELREKDWHVRYDGY</sequence>
<dbReference type="WBParaSite" id="PSU_v2.g16554.t1">
    <property type="protein sequence ID" value="PSU_v2.g16554.t1"/>
    <property type="gene ID" value="PSU_v2.g16554"/>
</dbReference>
<name>A0A914YCT1_9BILA</name>
<proteinExistence type="predicted"/>
<dbReference type="Gene3D" id="2.170.150.20">
    <property type="entry name" value="Peptide methionine sulfoxide reductase"/>
    <property type="match status" value="1"/>
</dbReference>
<dbReference type="Proteomes" id="UP000887577">
    <property type="component" value="Unplaced"/>
</dbReference>
<protein>
    <submittedName>
        <fullName evidence="2">Uncharacterized protein</fullName>
    </submittedName>
</protein>